<keyword evidence="2" id="KW-1185">Reference proteome</keyword>
<protein>
    <submittedName>
        <fullName evidence="1">Ferredoxin</fullName>
    </submittedName>
</protein>
<name>A0ABW3ZEA1_9RHOB</name>
<proteinExistence type="predicted"/>
<dbReference type="EMBL" id="JBHTMU010000001">
    <property type="protein sequence ID" value="MFD1341058.1"/>
    <property type="molecule type" value="Genomic_DNA"/>
</dbReference>
<dbReference type="RefSeq" id="WP_386801114.1">
    <property type="nucleotide sequence ID" value="NZ_JBHTMU010000001.1"/>
</dbReference>
<evidence type="ECO:0000313" key="2">
    <source>
        <dbReference type="Proteomes" id="UP001597135"/>
    </source>
</evidence>
<gene>
    <name evidence="1" type="ORF">ACFQ4E_01330</name>
</gene>
<reference evidence="2" key="1">
    <citation type="journal article" date="2019" name="Int. J. Syst. Evol. Microbiol.">
        <title>The Global Catalogue of Microorganisms (GCM) 10K type strain sequencing project: providing services to taxonomists for standard genome sequencing and annotation.</title>
        <authorList>
            <consortium name="The Broad Institute Genomics Platform"/>
            <consortium name="The Broad Institute Genome Sequencing Center for Infectious Disease"/>
            <person name="Wu L."/>
            <person name="Ma J."/>
        </authorList>
    </citation>
    <scope>NUCLEOTIDE SEQUENCE [LARGE SCALE GENOMIC DNA]</scope>
    <source>
        <strain evidence="2">CCUG 62953</strain>
    </source>
</reference>
<sequence>MTLAGFERAARAVGLAVRGVLHPAPDPSLPEDTGTLLMLGPDEPAFWPLFAAAPEARDGRPDPLDRWSARVVGGLAADWGGAAILPSDGPPYPPFIAWAQQSGRAHVAPVGLLVHDEAGLLLSFRGAVALRDRIERPAPPQCPCETCAARPCETACPVGAMGPGQAYDVPACRAFVASPEGVDCRTRGCLVRRACPVSAQMHRPGDQAAFHMAAFLGQ</sequence>
<dbReference type="Proteomes" id="UP001597135">
    <property type="component" value="Unassembled WGS sequence"/>
</dbReference>
<organism evidence="1 2">
    <name type="scientific">Litorisediminicola beolgyonensis</name>
    <dbReference type="NCBI Taxonomy" id="1173614"/>
    <lineage>
        <taxon>Bacteria</taxon>
        <taxon>Pseudomonadati</taxon>
        <taxon>Pseudomonadota</taxon>
        <taxon>Alphaproteobacteria</taxon>
        <taxon>Rhodobacterales</taxon>
        <taxon>Paracoccaceae</taxon>
        <taxon>Litorisediminicola</taxon>
    </lineage>
</organism>
<comment type="caution">
    <text evidence="1">The sequence shown here is derived from an EMBL/GenBank/DDBJ whole genome shotgun (WGS) entry which is preliminary data.</text>
</comment>
<accession>A0ABW3ZEA1</accession>
<evidence type="ECO:0000313" key="1">
    <source>
        <dbReference type="EMBL" id="MFD1341058.1"/>
    </source>
</evidence>